<dbReference type="PROSITE" id="PS50191">
    <property type="entry name" value="CRAL_TRIO"/>
    <property type="match status" value="1"/>
</dbReference>
<proteinExistence type="predicted"/>
<dbReference type="OrthoDB" id="30289at2759"/>
<dbReference type="SUPFAM" id="SSF52087">
    <property type="entry name" value="CRAL/TRIO domain"/>
    <property type="match status" value="1"/>
</dbReference>
<keyword evidence="3" id="KW-1185">Reference proteome</keyword>
<dbReference type="Pfam" id="PF00650">
    <property type="entry name" value="CRAL_TRIO"/>
    <property type="match status" value="1"/>
</dbReference>
<evidence type="ECO:0000313" key="3">
    <source>
        <dbReference type="Proteomes" id="UP000660729"/>
    </source>
</evidence>
<evidence type="ECO:0000259" key="1">
    <source>
        <dbReference type="PROSITE" id="PS50191"/>
    </source>
</evidence>
<reference evidence="2" key="1">
    <citation type="submission" date="2020-04" db="EMBL/GenBank/DDBJ databases">
        <title>Draft genome resource of the tomato pathogen Pseudocercospora fuligena.</title>
        <authorList>
            <person name="Zaccaron A."/>
        </authorList>
    </citation>
    <scope>NUCLEOTIDE SEQUENCE</scope>
    <source>
        <strain evidence="2">PF001</strain>
    </source>
</reference>
<evidence type="ECO:0000313" key="2">
    <source>
        <dbReference type="EMBL" id="KAF7188104.1"/>
    </source>
</evidence>
<comment type="caution">
    <text evidence="2">The sequence shown here is derived from an EMBL/GenBank/DDBJ whole genome shotgun (WGS) entry which is preliminary data.</text>
</comment>
<dbReference type="InterPro" id="IPR036865">
    <property type="entry name" value="CRAL-TRIO_dom_sf"/>
</dbReference>
<accession>A0A8H6RBW0</accession>
<dbReference type="Proteomes" id="UP000660729">
    <property type="component" value="Unassembled WGS sequence"/>
</dbReference>
<protein>
    <submittedName>
        <fullName evidence="2">CRAL-TRIO domain-containing protein</fullName>
    </submittedName>
</protein>
<dbReference type="PANTHER" id="PTHR45657">
    <property type="entry name" value="CRAL-TRIO DOMAIN-CONTAINING PROTEIN YKL091C-RELATED"/>
    <property type="match status" value="1"/>
</dbReference>
<feature type="domain" description="CRAL-TRIO" evidence="1">
    <location>
        <begin position="1"/>
        <end position="101"/>
    </location>
</feature>
<dbReference type="CDD" id="cd00170">
    <property type="entry name" value="SEC14"/>
    <property type="match status" value="1"/>
</dbReference>
<dbReference type="InterPro" id="IPR001251">
    <property type="entry name" value="CRAL-TRIO_dom"/>
</dbReference>
<organism evidence="2 3">
    <name type="scientific">Pseudocercospora fuligena</name>
    <dbReference type="NCBI Taxonomy" id="685502"/>
    <lineage>
        <taxon>Eukaryota</taxon>
        <taxon>Fungi</taxon>
        <taxon>Dikarya</taxon>
        <taxon>Ascomycota</taxon>
        <taxon>Pezizomycotina</taxon>
        <taxon>Dothideomycetes</taxon>
        <taxon>Dothideomycetidae</taxon>
        <taxon>Mycosphaerellales</taxon>
        <taxon>Mycosphaerellaceae</taxon>
        <taxon>Pseudocercospora</taxon>
    </lineage>
</organism>
<dbReference type="Gene3D" id="3.40.525.10">
    <property type="entry name" value="CRAL-TRIO lipid binding domain"/>
    <property type="match status" value="1"/>
</dbReference>
<dbReference type="InterPro" id="IPR051026">
    <property type="entry name" value="PI/PC_transfer"/>
</dbReference>
<dbReference type="PANTHER" id="PTHR45657:SF20">
    <property type="entry name" value="CRAL_TRIO DOMAIN PROTEIN (AFU_ORTHOLOGUE AFUA_5G00680)"/>
    <property type="match status" value="1"/>
</dbReference>
<gene>
    <name evidence="2" type="ORF">HII31_10578</name>
</gene>
<dbReference type="EMBL" id="JABCIY010000216">
    <property type="protein sequence ID" value="KAF7188104.1"/>
    <property type="molecule type" value="Genomic_DNA"/>
</dbReference>
<sequence>MVLLVDISSLGMSQVWNLRGYLQDFSKTLSTSFPEILDKVFIMGASGAFPTIWNLVKRWTDPETASKFVVLSSTEVLPTLRDRIDIENIPGKYGGRFKEEENQRPLPDGSVEQALEWMPGHGKTFPRGLLRWQLSPTEDMMKAVAATGDGGQLSVAHFANLCAGQNCQL</sequence>
<name>A0A8H6RBW0_9PEZI</name>
<dbReference type="AlphaFoldDB" id="A0A8H6RBW0"/>